<dbReference type="SUPFAM" id="SSF51126">
    <property type="entry name" value="Pectin lyase-like"/>
    <property type="match status" value="1"/>
</dbReference>
<proteinExistence type="predicted"/>
<dbReference type="PANTHER" id="PTHR31683:SF18">
    <property type="entry name" value="PECTATE LYASE 21-RELATED"/>
    <property type="match status" value="1"/>
</dbReference>
<dbReference type="PANTHER" id="PTHR31683">
    <property type="entry name" value="PECTATE LYASE 18-RELATED"/>
    <property type="match status" value="1"/>
</dbReference>
<dbReference type="InterPro" id="IPR012334">
    <property type="entry name" value="Pectin_lyas_fold"/>
</dbReference>
<dbReference type="Gene3D" id="2.160.20.10">
    <property type="entry name" value="Single-stranded right-handed beta-helix, Pectin lyase-like"/>
    <property type="match status" value="1"/>
</dbReference>
<reference evidence="3" key="1">
    <citation type="submission" date="2023-05" db="EMBL/GenBank/DDBJ databases">
        <title>Mariniplasma microaerophilum sp. nov., a novel anaerobic mollicute isolated from terrestrial mud volcano, Taman Peninsula, Russia.</title>
        <authorList>
            <person name="Khomyakova M.A."/>
            <person name="Merkel A.Y."/>
            <person name="Slobodkin A.I."/>
        </authorList>
    </citation>
    <scope>NUCLEOTIDE SEQUENCE</scope>
    <source>
        <strain evidence="3">M4Ah</strain>
    </source>
</reference>
<dbReference type="Proteomes" id="UP001431532">
    <property type="component" value="Unassembled WGS sequence"/>
</dbReference>
<accession>A0AAW6UDR5</accession>
<dbReference type="AlphaFoldDB" id="A0AAW6UDR5"/>
<dbReference type="EMBL" id="JASCXW010000018">
    <property type="protein sequence ID" value="MDI6453133.1"/>
    <property type="molecule type" value="Genomic_DNA"/>
</dbReference>
<feature type="domain" description="Pectate lyase" evidence="2">
    <location>
        <begin position="160"/>
        <end position="247"/>
    </location>
</feature>
<dbReference type="InterPro" id="IPR002022">
    <property type="entry name" value="Pec_lyase"/>
</dbReference>
<evidence type="ECO:0000259" key="2">
    <source>
        <dbReference type="Pfam" id="PF00544"/>
    </source>
</evidence>
<comment type="caution">
    <text evidence="3">The sequence shown here is derived from an EMBL/GenBank/DDBJ whole genome shotgun (WGS) entry which is preliminary data.</text>
</comment>
<dbReference type="Pfam" id="PF00544">
    <property type="entry name" value="Pectate_lyase_4"/>
    <property type="match status" value="1"/>
</dbReference>
<protein>
    <recommendedName>
        <fullName evidence="2">Pectate lyase domain-containing protein</fullName>
    </recommendedName>
</protein>
<evidence type="ECO:0000313" key="3">
    <source>
        <dbReference type="EMBL" id="MDI6453133.1"/>
    </source>
</evidence>
<gene>
    <name evidence="3" type="ORF">QJ521_06130</name>
</gene>
<dbReference type="GO" id="GO:0030570">
    <property type="term" value="F:pectate lyase activity"/>
    <property type="evidence" value="ECO:0007669"/>
    <property type="project" value="InterPro"/>
</dbReference>
<dbReference type="PROSITE" id="PS51257">
    <property type="entry name" value="PROKAR_LIPOPROTEIN"/>
    <property type="match status" value="1"/>
</dbReference>
<dbReference type="InterPro" id="IPR011050">
    <property type="entry name" value="Pectin_lyase_fold/virulence"/>
</dbReference>
<keyword evidence="4" id="KW-1185">Reference proteome</keyword>
<dbReference type="RefSeq" id="WP_282839562.1">
    <property type="nucleotide sequence ID" value="NZ_JASCXW010000018.1"/>
</dbReference>
<evidence type="ECO:0000313" key="4">
    <source>
        <dbReference type="Proteomes" id="UP001431532"/>
    </source>
</evidence>
<keyword evidence="1" id="KW-0456">Lyase</keyword>
<sequence length="486" mass="56289">MKQLIVTIVFLMTVIILTGCEGKLPTEEPTITPSIPTEPIDSQPNETPLDLSLFENSFGFSSLIVTNRSNIDQGYYEVENEVEFLNALMDQDTKIIEIKNDLNLGSIEVRNMLEDQQLNLEDYRPVYRAHSRQPLLHPILKETGVGLVRIVLRDNLTIFSKNGSTIRHASFLIDGSTNIVIRNLEFADLWEWDEFGQGGYNRNDWDYFTVEKSNGIWFDHLTFNQAYDGIIDAKEHSENMTLSWSKLNFMPNDFIKAQIEYLEENIEDNPYYKSLREQGITAEDLVIYSSFQKKGFNLGNTTDGEGFETITMTFHHLEVFNLMDRMPRLRKGDVHIYHIIVDNQDVLNLRSKYSNTSLGFVNQGLVPTEQGAIFMEHSIFKYITTPIKNHQDSNPDSKYTGSYLVRNSELVLSHRTYFGSSTDFNSLWVHTNPEPAIGFQLRNYEEIPYQYTLNDVYFLPETFSIYPTGRQVINDFDWLYIDTNLH</sequence>
<organism evidence="3 4">
    <name type="scientific">Peloplasma aerotolerans</name>
    <dbReference type="NCBI Taxonomy" id="3044389"/>
    <lineage>
        <taxon>Bacteria</taxon>
        <taxon>Bacillati</taxon>
        <taxon>Mycoplasmatota</taxon>
        <taxon>Mollicutes</taxon>
        <taxon>Acholeplasmatales</taxon>
        <taxon>Acholeplasmataceae</taxon>
        <taxon>Peloplasma</taxon>
    </lineage>
</organism>
<dbReference type="InterPro" id="IPR045032">
    <property type="entry name" value="PEL"/>
</dbReference>
<name>A0AAW6UDR5_9MOLU</name>
<evidence type="ECO:0000256" key="1">
    <source>
        <dbReference type="ARBA" id="ARBA00023239"/>
    </source>
</evidence>